<accession>A9MBU7</accession>
<feature type="transmembrane region" description="Helical" evidence="1">
    <location>
        <begin position="108"/>
        <end position="129"/>
    </location>
</feature>
<organism evidence="2 3">
    <name type="scientific">Brucella canis (strain ATCC 23365 / NCTC 10854 / RM-666)</name>
    <dbReference type="NCBI Taxonomy" id="483179"/>
    <lineage>
        <taxon>Bacteria</taxon>
        <taxon>Pseudomonadati</taxon>
        <taxon>Pseudomonadota</taxon>
        <taxon>Alphaproteobacteria</taxon>
        <taxon>Hyphomicrobiales</taxon>
        <taxon>Brucellaceae</taxon>
        <taxon>Brucella/Ochrobactrum group</taxon>
        <taxon>Brucella</taxon>
    </lineage>
</organism>
<evidence type="ECO:0000313" key="3">
    <source>
        <dbReference type="Proteomes" id="UP000001385"/>
    </source>
</evidence>
<keyword evidence="1" id="KW-0472">Membrane</keyword>
<evidence type="ECO:0008006" key="4">
    <source>
        <dbReference type="Google" id="ProtNLM"/>
    </source>
</evidence>
<evidence type="ECO:0000313" key="2">
    <source>
        <dbReference type="EMBL" id="ABX63834.1"/>
    </source>
</evidence>
<dbReference type="Proteomes" id="UP000001385">
    <property type="component" value="Chromosome II"/>
</dbReference>
<reference evidence="2 3" key="1">
    <citation type="submission" date="2007-10" db="EMBL/GenBank/DDBJ databases">
        <title>Brucella canis ATCC 23365 whole genome shotgun sequencing project.</title>
        <authorList>
            <person name="Setubal J.C."/>
            <person name="Bowns C."/>
            <person name="Boyle S."/>
            <person name="Crasta O.R."/>
            <person name="Czar M.J."/>
            <person name="Dharmanolla C."/>
            <person name="Gillespie J.J."/>
            <person name="Kenyon R.W."/>
            <person name="Lu J."/>
            <person name="Mane S."/>
            <person name="Mohapatra S."/>
            <person name="Nagrani S."/>
            <person name="Purkayastha A."/>
            <person name="Rajasimha H.K."/>
            <person name="Shallom J.M."/>
            <person name="Shallom S."/>
            <person name="Shukla M."/>
            <person name="Snyder E.E."/>
            <person name="Sobral B.W."/>
            <person name="Wattam A.R."/>
            <person name="Will R."/>
            <person name="Williams K."/>
            <person name="Yoo H."/>
            <person name="Bruce D."/>
            <person name="Detter C."/>
            <person name="Munk C."/>
            <person name="Brettin T.S."/>
        </authorList>
    </citation>
    <scope>NUCLEOTIDE SEQUENCE [LARGE SCALE GENOMIC DNA]</scope>
    <source>
        <strain evidence="3">ATCC 23365 / NCTC 10854 / RM-666</strain>
    </source>
</reference>
<protein>
    <recommendedName>
        <fullName evidence="4">DUF2938 domain-containing protein</fullName>
    </recommendedName>
</protein>
<sequence>MLPIFSCVAACFLHIFSGRPPRIPCRALLNGSNFYLSGGIGMIDLIWRGILIGIGATVVMDIWAQLLALLPGQSRPKWGLVGRWFWHLRHGQIFHDDISQSEPCRHEVALGWIGHYAVGILYGVIFALYGGAAWFANPIFLPAWIFGILTIAAGWFLLQPGLGIGWAASKLPNAGNVRILNLIAHTFFSLGMYGTALILLNTV</sequence>
<proteinExistence type="predicted"/>
<dbReference type="EMBL" id="CP000873">
    <property type="protein sequence ID" value="ABX63834.1"/>
    <property type="molecule type" value="Genomic_DNA"/>
</dbReference>
<feature type="transmembrane region" description="Helical" evidence="1">
    <location>
        <begin position="135"/>
        <end position="158"/>
    </location>
</feature>
<dbReference type="Pfam" id="PF11158">
    <property type="entry name" value="DUF2938"/>
    <property type="match status" value="1"/>
</dbReference>
<keyword evidence="1" id="KW-1133">Transmembrane helix</keyword>
<gene>
    <name evidence="2" type="ordered locus">BCAN_B0663</name>
</gene>
<dbReference type="KEGG" id="bcs:BCAN_B0663"/>
<keyword evidence="3" id="KW-1185">Reference proteome</keyword>
<dbReference type="HOGENOM" id="CLU_116614_0_0_5"/>
<feature type="transmembrane region" description="Helical" evidence="1">
    <location>
        <begin position="45"/>
        <end position="70"/>
    </location>
</feature>
<keyword evidence="1" id="KW-0812">Transmembrane</keyword>
<dbReference type="AlphaFoldDB" id="A9MBU7"/>
<dbReference type="InterPro" id="IPR021329">
    <property type="entry name" value="DUF2938"/>
</dbReference>
<evidence type="ECO:0000256" key="1">
    <source>
        <dbReference type="SAM" id="Phobius"/>
    </source>
</evidence>
<feature type="transmembrane region" description="Helical" evidence="1">
    <location>
        <begin position="179"/>
        <end position="200"/>
    </location>
</feature>
<name>A9MBU7_BRUC2</name>